<protein>
    <submittedName>
        <fullName evidence="1">Uncharacterized protein</fullName>
    </submittedName>
</protein>
<keyword evidence="2" id="KW-1185">Reference proteome</keyword>
<feature type="non-terminal residue" evidence="1">
    <location>
        <position position="1"/>
    </location>
</feature>
<proteinExistence type="predicted"/>
<evidence type="ECO:0000313" key="2">
    <source>
        <dbReference type="Proteomes" id="UP001431783"/>
    </source>
</evidence>
<dbReference type="Proteomes" id="UP001431783">
    <property type="component" value="Unassembled WGS sequence"/>
</dbReference>
<reference evidence="1 2" key="1">
    <citation type="submission" date="2023-03" db="EMBL/GenBank/DDBJ databases">
        <title>Genome insight into feeding habits of ladybird beetles.</title>
        <authorList>
            <person name="Li H.-S."/>
            <person name="Huang Y.-H."/>
            <person name="Pang H."/>
        </authorList>
    </citation>
    <scope>NUCLEOTIDE SEQUENCE [LARGE SCALE GENOMIC DNA]</scope>
    <source>
        <strain evidence="1">SYSU_2023b</strain>
        <tissue evidence="1">Whole body</tissue>
    </source>
</reference>
<sequence>ALTPFVDKNTKVALPPLNDTPVALSVTFREWGSDQMFGIRPWCNIQGLRHSANMRTLIDPISQTPARRGHCAEEILLIKLFGLQIIRTCVFLYEFDEDTECNETNSTQSIDL</sequence>
<accession>A0AAW1UIL0</accession>
<dbReference type="EMBL" id="JARQZJ010000064">
    <property type="protein sequence ID" value="KAK9880372.1"/>
    <property type="molecule type" value="Genomic_DNA"/>
</dbReference>
<evidence type="ECO:0000313" key="1">
    <source>
        <dbReference type="EMBL" id="KAK9880372.1"/>
    </source>
</evidence>
<gene>
    <name evidence="1" type="ORF">WA026_010256</name>
</gene>
<name>A0AAW1UIL0_9CUCU</name>
<organism evidence="1 2">
    <name type="scientific">Henosepilachna vigintioctopunctata</name>
    <dbReference type="NCBI Taxonomy" id="420089"/>
    <lineage>
        <taxon>Eukaryota</taxon>
        <taxon>Metazoa</taxon>
        <taxon>Ecdysozoa</taxon>
        <taxon>Arthropoda</taxon>
        <taxon>Hexapoda</taxon>
        <taxon>Insecta</taxon>
        <taxon>Pterygota</taxon>
        <taxon>Neoptera</taxon>
        <taxon>Endopterygota</taxon>
        <taxon>Coleoptera</taxon>
        <taxon>Polyphaga</taxon>
        <taxon>Cucujiformia</taxon>
        <taxon>Coccinelloidea</taxon>
        <taxon>Coccinellidae</taxon>
        <taxon>Epilachninae</taxon>
        <taxon>Epilachnini</taxon>
        <taxon>Henosepilachna</taxon>
    </lineage>
</organism>
<dbReference type="AlphaFoldDB" id="A0AAW1UIL0"/>
<comment type="caution">
    <text evidence="1">The sequence shown here is derived from an EMBL/GenBank/DDBJ whole genome shotgun (WGS) entry which is preliminary data.</text>
</comment>